<accession>A0A0E9WH19</accession>
<reference evidence="1" key="2">
    <citation type="journal article" date="2015" name="Fish Shellfish Immunol.">
        <title>Early steps in the European eel (Anguilla anguilla)-Vibrio vulnificus interaction in the gills: Role of the RtxA13 toxin.</title>
        <authorList>
            <person name="Callol A."/>
            <person name="Pajuelo D."/>
            <person name="Ebbesson L."/>
            <person name="Teles M."/>
            <person name="MacKenzie S."/>
            <person name="Amaro C."/>
        </authorList>
    </citation>
    <scope>NUCLEOTIDE SEQUENCE</scope>
</reference>
<protein>
    <submittedName>
        <fullName evidence="1">Uncharacterized protein</fullName>
    </submittedName>
</protein>
<name>A0A0E9WH19_ANGAN</name>
<evidence type="ECO:0000313" key="1">
    <source>
        <dbReference type="EMBL" id="JAH88748.1"/>
    </source>
</evidence>
<dbReference type="AlphaFoldDB" id="A0A0E9WH19"/>
<proteinExistence type="predicted"/>
<organism evidence="1">
    <name type="scientific">Anguilla anguilla</name>
    <name type="common">European freshwater eel</name>
    <name type="synonym">Muraena anguilla</name>
    <dbReference type="NCBI Taxonomy" id="7936"/>
    <lineage>
        <taxon>Eukaryota</taxon>
        <taxon>Metazoa</taxon>
        <taxon>Chordata</taxon>
        <taxon>Craniata</taxon>
        <taxon>Vertebrata</taxon>
        <taxon>Euteleostomi</taxon>
        <taxon>Actinopterygii</taxon>
        <taxon>Neopterygii</taxon>
        <taxon>Teleostei</taxon>
        <taxon>Anguilliformes</taxon>
        <taxon>Anguillidae</taxon>
        <taxon>Anguilla</taxon>
    </lineage>
</organism>
<sequence>MRNPGMSSEQPSGKIATLVAKETGQEQYYFLVFFCVFFLDYIF</sequence>
<dbReference type="EMBL" id="GBXM01019829">
    <property type="protein sequence ID" value="JAH88748.1"/>
    <property type="molecule type" value="Transcribed_RNA"/>
</dbReference>
<reference evidence="1" key="1">
    <citation type="submission" date="2014-11" db="EMBL/GenBank/DDBJ databases">
        <authorList>
            <person name="Amaro Gonzalez C."/>
        </authorList>
    </citation>
    <scope>NUCLEOTIDE SEQUENCE</scope>
</reference>